<sequence length="252" mass="27887">MRRPRVITHNTISVDGRLAVSPRTLLMRDERWPSGAEGYRDLMRRHRPQVLLEGSGSLVTDDQRPRILPATDRPVSALARDHLPDEVVARATAGWFVVPDSRGRVRWTHREFPGTEMAGWHLLVLVATATPPSYLAYLRREGVPYLVCGRHHVDLTAALKVLRARFAVETVVATGGARLGGALLRAGLIDEIETEVVPIAVGGTRTAAMFTATDLDRTAQPTRLRCIGAEQRPHGRVLLRYAVDTDRSLSSE</sequence>
<keyword evidence="6" id="KW-1185">Reference proteome</keyword>
<comment type="caution">
    <text evidence="5">The sequence shown here is derived from an EMBL/GenBank/DDBJ whole genome shotgun (WGS) entry which is preliminary data.</text>
</comment>
<evidence type="ECO:0000313" key="5">
    <source>
        <dbReference type="EMBL" id="MEV0713009.1"/>
    </source>
</evidence>
<dbReference type="Pfam" id="PF01872">
    <property type="entry name" value="RibD_C"/>
    <property type="match status" value="1"/>
</dbReference>
<protein>
    <submittedName>
        <fullName evidence="5">Dihydrofolate reductase family protein</fullName>
    </submittedName>
</protein>
<dbReference type="Proteomes" id="UP001551695">
    <property type="component" value="Unassembled WGS sequence"/>
</dbReference>
<keyword evidence="2" id="KW-0521">NADP</keyword>
<dbReference type="PANTHER" id="PTHR38011:SF7">
    <property type="entry name" value="2,5-DIAMINO-6-RIBOSYLAMINO-4(3H)-PYRIMIDINONE 5'-PHOSPHATE REDUCTASE"/>
    <property type="match status" value="1"/>
</dbReference>
<dbReference type="InterPro" id="IPR024072">
    <property type="entry name" value="DHFR-like_dom_sf"/>
</dbReference>
<accession>A0ABV3G5P0</accession>
<comment type="pathway">
    <text evidence="1">Cofactor biosynthesis; riboflavin biosynthesis.</text>
</comment>
<dbReference type="RefSeq" id="WP_355091762.1">
    <property type="nucleotide sequence ID" value="NZ_JBEXKW010000154.1"/>
</dbReference>
<feature type="domain" description="Bacterial bifunctional deaminase-reductase C-terminal" evidence="4">
    <location>
        <begin position="4"/>
        <end position="235"/>
    </location>
</feature>
<dbReference type="EMBL" id="JBFAKC010000035">
    <property type="protein sequence ID" value="MEV0713009.1"/>
    <property type="molecule type" value="Genomic_DNA"/>
</dbReference>
<dbReference type="InterPro" id="IPR050765">
    <property type="entry name" value="Riboflavin_Biosynth_HTPR"/>
</dbReference>
<reference evidence="5 6" key="1">
    <citation type="submission" date="2024-06" db="EMBL/GenBank/DDBJ databases">
        <title>The Natural Products Discovery Center: Release of the First 8490 Sequenced Strains for Exploring Actinobacteria Biosynthetic Diversity.</title>
        <authorList>
            <person name="Kalkreuter E."/>
            <person name="Kautsar S.A."/>
            <person name="Yang D."/>
            <person name="Bader C.D."/>
            <person name="Teijaro C.N."/>
            <person name="Fluegel L."/>
            <person name="Davis C.M."/>
            <person name="Simpson J.R."/>
            <person name="Lauterbach L."/>
            <person name="Steele A.D."/>
            <person name="Gui C."/>
            <person name="Meng S."/>
            <person name="Li G."/>
            <person name="Viehrig K."/>
            <person name="Ye F."/>
            <person name="Su P."/>
            <person name="Kiefer A.F."/>
            <person name="Nichols A."/>
            <person name="Cepeda A.J."/>
            <person name="Yan W."/>
            <person name="Fan B."/>
            <person name="Jiang Y."/>
            <person name="Adhikari A."/>
            <person name="Zheng C.-J."/>
            <person name="Schuster L."/>
            <person name="Cowan T.M."/>
            <person name="Smanski M.J."/>
            <person name="Chevrette M.G."/>
            <person name="De Carvalho L.P.S."/>
            <person name="Shen B."/>
        </authorList>
    </citation>
    <scope>NUCLEOTIDE SEQUENCE [LARGE SCALE GENOMIC DNA]</scope>
    <source>
        <strain evidence="5 6">NPDC050403</strain>
    </source>
</reference>
<dbReference type="PANTHER" id="PTHR38011">
    <property type="entry name" value="DIHYDROFOLATE REDUCTASE FAMILY PROTEIN (AFU_ORTHOLOGUE AFUA_8G06820)"/>
    <property type="match status" value="1"/>
</dbReference>
<evidence type="ECO:0000256" key="1">
    <source>
        <dbReference type="ARBA" id="ARBA00005104"/>
    </source>
</evidence>
<proteinExistence type="predicted"/>
<evidence type="ECO:0000256" key="2">
    <source>
        <dbReference type="ARBA" id="ARBA00022857"/>
    </source>
</evidence>
<keyword evidence="3" id="KW-0560">Oxidoreductase</keyword>
<dbReference type="InterPro" id="IPR002734">
    <property type="entry name" value="RibDG_C"/>
</dbReference>
<evidence type="ECO:0000256" key="3">
    <source>
        <dbReference type="ARBA" id="ARBA00023002"/>
    </source>
</evidence>
<evidence type="ECO:0000259" key="4">
    <source>
        <dbReference type="Pfam" id="PF01872"/>
    </source>
</evidence>
<dbReference type="Gene3D" id="3.40.430.10">
    <property type="entry name" value="Dihydrofolate Reductase, subunit A"/>
    <property type="match status" value="1"/>
</dbReference>
<name>A0ABV3G5P0_9NOCA</name>
<organism evidence="5 6">
    <name type="scientific">Nocardia aurea</name>
    <dbReference type="NCBI Taxonomy" id="2144174"/>
    <lineage>
        <taxon>Bacteria</taxon>
        <taxon>Bacillati</taxon>
        <taxon>Actinomycetota</taxon>
        <taxon>Actinomycetes</taxon>
        <taxon>Mycobacteriales</taxon>
        <taxon>Nocardiaceae</taxon>
        <taxon>Nocardia</taxon>
    </lineage>
</organism>
<gene>
    <name evidence="5" type="ORF">AB0I48_36185</name>
</gene>
<evidence type="ECO:0000313" key="6">
    <source>
        <dbReference type="Proteomes" id="UP001551695"/>
    </source>
</evidence>
<dbReference type="SUPFAM" id="SSF53597">
    <property type="entry name" value="Dihydrofolate reductase-like"/>
    <property type="match status" value="1"/>
</dbReference>